<accession>A0A482X6A9</accession>
<comment type="caution">
    <text evidence="2">The sequence shown here is derived from an EMBL/GenBank/DDBJ whole genome shotgun (WGS) entry which is preliminary data.</text>
</comment>
<sequence>MRNSFAPPPPTARPKRNRSARELNHAVQVAHTKDDARTNWAHTGTHAQLFRRTIFVTAECRRVCLHMRVRWSCGGWLAIACSRPLDGSRCFFRPINNGCDDDFDDDQAYFASVLCHGGDGVRGIGVSECECESSGGFGEALATTKPTLPFPGGKSYFPIVIHYSWHGKLCSTLGGNTCDLPVGSQHAEKNLPVQWQLLIPFNTSL</sequence>
<dbReference type="EMBL" id="QKKF02016774">
    <property type="protein sequence ID" value="RZF41419.1"/>
    <property type="molecule type" value="Genomic_DNA"/>
</dbReference>
<feature type="region of interest" description="Disordered" evidence="1">
    <location>
        <begin position="1"/>
        <end position="20"/>
    </location>
</feature>
<organism evidence="2 3">
    <name type="scientific">Laodelphax striatellus</name>
    <name type="common">Small brown planthopper</name>
    <name type="synonym">Delphax striatella</name>
    <dbReference type="NCBI Taxonomy" id="195883"/>
    <lineage>
        <taxon>Eukaryota</taxon>
        <taxon>Metazoa</taxon>
        <taxon>Ecdysozoa</taxon>
        <taxon>Arthropoda</taxon>
        <taxon>Hexapoda</taxon>
        <taxon>Insecta</taxon>
        <taxon>Pterygota</taxon>
        <taxon>Neoptera</taxon>
        <taxon>Paraneoptera</taxon>
        <taxon>Hemiptera</taxon>
        <taxon>Auchenorrhyncha</taxon>
        <taxon>Fulgoroidea</taxon>
        <taxon>Delphacidae</taxon>
        <taxon>Criomorphinae</taxon>
        <taxon>Laodelphax</taxon>
    </lineage>
</organism>
<proteinExistence type="predicted"/>
<reference evidence="2 3" key="1">
    <citation type="journal article" date="2017" name="Gigascience">
        <title>Genome sequence of the small brown planthopper, Laodelphax striatellus.</title>
        <authorList>
            <person name="Zhu J."/>
            <person name="Jiang F."/>
            <person name="Wang X."/>
            <person name="Yang P."/>
            <person name="Bao Y."/>
            <person name="Zhao W."/>
            <person name="Wang W."/>
            <person name="Lu H."/>
            <person name="Wang Q."/>
            <person name="Cui N."/>
            <person name="Li J."/>
            <person name="Chen X."/>
            <person name="Luo L."/>
            <person name="Yu J."/>
            <person name="Kang L."/>
            <person name="Cui F."/>
        </authorList>
    </citation>
    <scope>NUCLEOTIDE SEQUENCE [LARGE SCALE GENOMIC DNA]</scope>
    <source>
        <strain evidence="2">Lst14</strain>
    </source>
</reference>
<evidence type="ECO:0000256" key="1">
    <source>
        <dbReference type="SAM" id="MobiDB-lite"/>
    </source>
</evidence>
<dbReference type="Proteomes" id="UP000291343">
    <property type="component" value="Unassembled WGS sequence"/>
</dbReference>
<name>A0A482X6A9_LAOST</name>
<evidence type="ECO:0000313" key="3">
    <source>
        <dbReference type="Proteomes" id="UP000291343"/>
    </source>
</evidence>
<gene>
    <name evidence="2" type="ORF">LSTR_LSTR000133</name>
</gene>
<feature type="compositionally biased region" description="Pro residues" evidence="1">
    <location>
        <begin position="1"/>
        <end position="12"/>
    </location>
</feature>
<dbReference type="AlphaFoldDB" id="A0A482X6A9"/>
<keyword evidence="3" id="KW-1185">Reference proteome</keyword>
<evidence type="ECO:0000313" key="2">
    <source>
        <dbReference type="EMBL" id="RZF41419.1"/>
    </source>
</evidence>
<dbReference type="InParanoid" id="A0A482X6A9"/>
<protein>
    <submittedName>
        <fullName evidence="2">Uncharacterized protein</fullName>
    </submittedName>
</protein>